<dbReference type="RefSeq" id="WP_105295146.1">
    <property type="nucleotide sequence ID" value="NZ_CP092430.2"/>
</dbReference>
<gene>
    <name evidence="1" type="ORF">C5U48_11755</name>
</gene>
<proteinExistence type="predicted"/>
<accession>A0A9X7IMM3</accession>
<dbReference type="InterPro" id="IPR024384">
    <property type="entry name" value="DUF2742"/>
</dbReference>
<dbReference type="Proteomes" id="UP000237911">
    <property type="component" value="Unassembled WGS sequence"/>
</dbReference>
<sequence>MTNRQVCWTAVLEFVERRGINPANVLAAGTPQWCQLDDHHPDKLAAVLAAGVHHALRVDLAQEAAADASKTIGAAGLLTAAAGSGPAASEPVLRQSENWSAVARQIRAGRGPAYVPRHKETTA</sequence>
<dbReference type="Pfam" id="PF10888">
    <property type="entry name" value="DUF2742"/>
    <property type="match status" value="1"/>
</dbReference>
<protein>
    <recommendedName>
        <fullName evidence="3">DUF2742 domain-containing protein</fullName>
    </recommendedName>
</protein>
<keyword evidence="2" id="KW-1185">Reference proteome</keyword>
<comment type="caution">
    <text evidence="1">The sequence shown here is derived from an EMBL/GenBank/DDBJ whole genome shotgun (WGS) entry which is preliminary data.</text>
</comment>
<reference evidence="1 2" key="1">
    <citation type="submission" date="2018-02" db="EMBL/GenBank/DDBJ databases">
        <title>Draft genome sequence of Mycobacterium virginiense isolated from mud of a swine farm in Japan.</title>
        <authorList>
            <person name="Ohya K."/>
        </authorList>
    </citation>
    <scope>NUCLEOTIDE SEQUENCE [LARGE SCALE GENOMIC DNA]</scope>
    <source>
        <strain evidence="1 2">GF75</strain>
    </source>
</reference>
<name>A0A9X7IMM3_9MYCO</name>
<evidence type="ECO:0008006" key="3">
    <source>
        <dbReference type="Google" id="ProtNLM"/>
    </source>
</evidence>
<dbReference type="EMBL" id="PUEV01000053">
    <property type="protein sequence ID" value="PQM52032.1"/>
    <property type="molecule type" value="Genomic_DNA"/>
</dbReference>
<evidence type="ECO:0000313" key="1">
    <source>
        <dbReference type="EMBL" id="PQM52032.1"/>
    </source>
</evidence>
<dbReference type="AlphaFoldDB" id="A0A9X7IMM3"/>
<evidence type="ECO:0000313" key="2">
    <source>
        <dbReference type="Proteomes" id="UP000237911"/>
    </source>
</evidence>
<organism evidence="1 2">
    <name type="scientific">Mycolicibacter virginiensis</name>
    <dbReference type="NCBI Taxonomy" id="1795032"/>
    <lineage>
        <taxon>Bacteria</taxon>
        <taxon>Bacillati</taxon>
        <taxon>Actinomycetota</taxon>
        <taxon>Actinomycetes</taxon>
        <taxon>Mycobacteriales</taxon>
        <taxon>Mycobacteriaceae</taxon>
        <taxon>Mycolicibacter</taxon>
    </lineage>
</organism>